<evidence type="ECO:0000313" key="10">
    <source>
        <dbReference type="EMBL" id="THE09320.1"/>
    </source>
</evidence>
<keyword evidence="2 8" id="KW-1003">Cell membrane</keyword>
<dbReference type="PANTHER" id="PTHR47019">
    <property type="entry name" value="LIPID II FLIPPASE MURJ"/>
    <property type="match status" value="1"/>
</dbReference>
<dbReference type="GO" id="GO:0009252">
    <property type="term" value="P:peptidoglycan biosynthetic process"/>
    <property type="evidence" value="ECO:0007669"/>
    <property type="project" value="UniProtKB-UniRule"/>
</dbReference>
<comment type="pathway">
    <text evidence="8">Cell wall biogenesis; peptidoglycan biosynthesis.</text>
</comment>
<evidence type="ECO:0000256" key="4">
    <source>
        <dbReference type="ARBA" id="ARBA00022960"/>
    </source>
</evidence>
<dbReference type="GO" id="GO:0034204">
    <property type="term" value="P:lipid translocation"/>
    <property type="evidence" value="ECO:0007669"/>
    <property type="project" value="TreeGrafter"/>
</dbReference>
<dbReference type="EMBL" id="SLUB01000086">
    <property type="protein sequence ID" value="THE09320.1"/>
    <property type="molecule type" value="Genomic_DNA"/>
</dbReference>
<keyword evidence="3 8" id="KW-0812">Transmembrane</keyword>
<dbReference type="GO" id="GO:0015648">
    <property type="term" value="F:lipid-linked peptidoglycan transporter activity"/>
    <property type="evidence" value="ECO:0007669"/>
    <property type="project" value="UniProtKB-UniRule"/>
</dbReference>
<dbReference type="GO" id="GO:0008360">
    <property type="term" value="P:regulation of cell shape"/>
    <property type="evidence" value="ECO:0007669"/>
    <property type="project" value="UniProtKB-UniRule"/>
</dbReference>
<feature type="transmembrane region" description="Helical" evidence="8">
    <location>
        <begin position="303"/>
        <end position="329"/>
    </location>
</feature>
<name>A0A4S3PIV5_9BACI</name>
<comment type="subcellular location">
    <subcellularLocation>
        <location evidence="1 8">Cell membrane</location>
        <topology evidence="1 8">Multi-pass membrane protein</topology>
    </subcellularLocation>
</comment>
<dbReference type="PIRSF" id="PIRSF002869">
    <property type="entry name" value="MviN"/>
    <property type="match status" value="1"/>
</dbReference>
<evidence type="ECO:0000256" key="1">
    <source>
        <dbReference type="ARBA" id="ARBA00004651"/>
    </source>
</evidence>
<evidence type="ECO:0000256" key="2">
    <source>
        <dbReference type="ARBA" id="ARBA00022475"/>
    </source>
</evidence>
<dbReference type="AlphaFoldDB" id="A0A4S3PIV5"/>
<keyword evidence="7 8" id="KW-0472">Membrane</keyword>
<dbReference type="PANTHER" id="PTHR47019:SF1">
    <property type="entry name" value="LIPID II FLIPPASE MURJ"/>
    <property type="match status" value="1"/>
</dbReference>
<protein>
    <recommendedName>
        <fullName evidence="8">Probable lipid II flippase MurJ</fullName>
    </recommendedName>
</protein>
<keyword evidence="4 8" id="KW-0133">Cell shape</keyword>
<dbReference type="PRINTS" id="PR01806">
    <property type="entry name" value="VIRFACTRMVIN"/>
</dbReference>
<keyword evidence="8 9" id="KW-0813">Transport</keyword>
<evidence type="ECO:0000256" key="8">
    <source>
        <dbReference type="HAMAP-Rule" id="MF_02078"/>
    </source>
</evidence>
<dbReference type="GO" id="GO:0005886">
    <property type="term" value="C:plasma membrane"/>
    <property type="evidence" value="ECO:0007669"/>
    <property type="project" value="UniProtKB-SubCell"/>
</dbReference>
<dbReference type="Proteomes" id="UP000306477">
    <property type="component" value="Unassembled WGS sequence"/>
</dbReference>
<sequence length="508" mass="55742">MKKTVVLVMLITIFSKLFGFARDMTLAYFYGTSNVSDAYLISLTIPELIFASIASGIATGYIPIFSKVKKEFGEKEGIRFTNNLINLLLVLCTIIVLIALVFAEPIVRIFASGFKGETLTLTVKFAQVSIFAIYMTGLIHIFSGYLQLKGNYVVPALVAFPMNILLVVSIFLSNQFNIFILAIGTLIATLSQLFLLIPSLRKNGYRFRFELDLKDQYIKKMALLAMPVIIGVSMNSINVLIDRTLASQITEGGIAALNFATRLNGFVQGIFVVSISTVMYPLISKMALEKNVDGFKKMLGQSIVGIGFLVIPITIVFLIFTEQIIGLLLGRGAFDSDAVNLTSTALFFYSLGMLGLGLNQILSKSFYSLEDSKTPMINAGIAVVINIVLNVILSRYMGIGGLALATSIATTTSALLLFISLRRKIGSYGLKRIIISLIKILFASAFMGALSWYINKALNSSIHEALSLIISLAFGAILYLVIMFFMKVEDIEVLVARVKQKIKLKIKA</sequence>
<keyword evidence="11" id="KW-1185">Reference proteome</keyword>
<feature type="transmembrane region" description="Helical" evidence="8">
    <location>
        <begin position="265"/>
        <end position="283"/>
    </location>
</feature>
<feature type="transmembrane region" description="Helical" evidence="8">
    <location>
        <begin position="43"/>
        <end position="64"/>
    </location>
</feature>
<comment type="function">
    <text evidence="8 9">Involved in peptidoglycan biosynthesis. Transports lipid-linked peptidoglycan precursors from the inner to the outer leaflet of the cytoplasmic membrane.</text>
</comment>
<dbReference type="InterPro" id="IPR051050">
    <property type="entry name" value="Lipid_II_flippase_MurJ/MviN"/>
</dbReference>
<dbReference type="RefSeq" id="WP_136381815.1">
    <property type="nucleotide sequence ID" value="NZ_SLUB01000086.1"/>
</dbReference>
<feature type="transmembrane region" description="Helical" evidence="8">
    <location>
        <begin position="466"/>
        <end position="486"/>
    </location>
</feature>
<feature type="transmembrane region" description="Helical" evidence="8">
    <location>
        <begin position="84"/>
        <end position="103"/>
    </location>
</feature>
<gene>
    <name evidence="8 10" type="primary">murJ</name>
    <name evidence="10" type="ORF">E1I69_22760</name>
</gene>
<keyword evidence="5 8" id="KW-0573">Peptidoglycan synthesis</keyword>
<feature type="transmembrane region" description="Helical" evidence="8">
    <location>
        <begin position="123"/>
        <end position="145"/>
    </location>
</feature>
<dbReference type="GO" id="GO:0071555">
    <property type="term" value="P:cell wall organization"/>
    <property type="evidence" value="ECO:0007669"/>
    <property type="project" value="UniProtKB-UniRule"/>
</dbReference>
<comment type="caution">
    <text evidence="10">The sequence shown here is derived from an EMBL/GenBank/DDBJ whole genome shotgun (WGS) entry which is preliminary data.</text>
</comment>
<evidence type="ECO:0000313" key="11">
    <source>
        <dbReference type="Proteomes" id="UP000306477"/>
    </source>
</evidence>
<evidence type="ECO:0000256" key="5">
    <source>
        <dbReference type="ARBA" id="ARBA00022984"/>
    </source>
</evidence>
<dbReference type="UniPathway" id="UPA00219"/>
<proteinExistence type="inferred from homology"/>
<dbReference type="Pfam" id="PF03023">
    <property type="entry name" value="MurJ"/>
    <property type="match status" value="1"/>
</dbReference>
<dbReference type="HAMAP" id="MF_02078">
    <property type="entry name" value="MurJ_MviN"/>
    <property type="match status" value="1"/>
</dbReference>
<feature type="transmembrane region" description="Helical" evidence="8">
    <location>
        <begin position="221"/>
        <end position="241"/>
    </location>
</feature>
<dbReference type="InterPro" id="IPR004268">
    <property type="entry name" value="MurJ"/>
</dbReference>
<reference evidence="10 11" key="1">
    <citation type="journal article" date="2019" name="Indoor Air">
        <title>Impacts of indoor surface finishes on bacterial viability.</title>
        <authorList>
            <person name="Hu J."/>
            <person name="Maamar S.B."/>
            <person name="Glawe A.J."/>
            <person name="Gottel N."/>
            <person name="Gilbert J.A."/>
            <person name="Hartmann E.M."/>
        </authorList>
    </citation>
    <scope>NUCLEOTIDE SEQUENCE [LARGE SCALE GENOMIC DNA]</scope>
    <source>
        <strain evidence="10 11">AF060A6</strain>
    </source>
</reference>
<evidence type="ECO:0000256" key="9">
    <source>
        <dbReference type="PIRNR" id="PIRNR002869"/>
    </source>
</evidence>
<accession>A0A4S3PIV5</accession>
<evidence type="ECO:0000256" key="7">
    <source>
        <dbReference type="ARBA" id="ARBA00023136"/>
    </source>
</evidence>
<feature type="transmembrane region" description="Helical" evidence="8">
    <location>
        <begin position="399"/>
        <end position="421"/>
    </location>
</feature>
<dbReference type="CDD" id="cd13123">
    <property type="entry name" value="MATE_MurJ_like"/>
    <property type="match status" value="1"/>
</dbReference>
<evidence type="ECO:0000256" key="3">
    <source>
        <dbReference type="ARBA" id="ARBA00022692"/>
    </source>
</evidence>
<keyword evidence="8 9" id="KW-0961">Cell wall biogenesis/degradation</keyword>
<evidence type="ECO:0000256" key="6">
    <source>
        <dbReference type="ARBA" id="ARBA00022989"/>
    </source>
</evidence>
<keyword evidence="6 8" id="KW-1133">Transmembrane helix</keyword>
<feature type="transmembrane region" description="Helical" evidence="8">
    <location>
        <begin position="341"/>
        <end position="362"/>
    </location>
</feature>
<dbReference type="NCBIfam" id="TIGR01695">
    <property type="entry name" value="murJ_mviN"/>
    <property type="match status" value="1"/>
</dbReference>
<comment type="similarity">
    <text evidence="8 9">Belongs to the MurJ/MviN family.</text>
</comment>
<feature type="transmembrane region" description="Helical" evidence="8">
    <location>
        <begin position="433"/>
        <end position="454"/>
    </location>
</feature>
<organism evidence="10 11">
    <name type="scientific">Bacillus timonensis</name>
    <dbReference type="NCBI Taxonomy" id="1033734"/>
    <lineage>
        <taxon>Bacteria</taxon>
        <taxon>Bacillati</taxon>
        <taxon>Bacillota</taxon>
        <taxon>Bacilli</taxon>
        <taxon>Bacillales</taxon>
        <taxon>Bacillaceae</taxon>
        <taxon>Bacillus</taxon>
    </lineage>
</organism>
<feature type="transmembrane region" description="Helical" evidence="8">
    <location>
        <begin position="152"/>
        <end position="172"/>
    </location>
</feature>
<dbReference type="OrthoDB" id="9804143at2"/>
<feature type="transmembrane region" description="Helical" evidence="8">
    <location>
        <begin position="374"/>
        <end position="393"/>
    </location>
</feature>
<feature type="transmembrane region" description="Helical" evidence="8">
    <location>
        <begin position="178"/>
        <end position="200"/>
    </location>
</feature>